<accession>A0AAN7NQX7</accession>
<comment type="caution">
    <text evidence="1">The sequence shown here is derived from an EMBL/GenBank/DDBJ whole genome shotgun (WGS) entry which is preliminary data.</text>
</comment>
<protein>
    <submittedName>
        <fullName evidence="1">Uncharacterized protein</fullName>
    </submittedName>
</protein>
<dbReference type="AlphaFoldDB" id="A0AAN7NQX7"/>
<reference evidence="1 2" key="1">
    <citation type="journal article" date="2023" name="J. Hered.">
        <title>Chromosome-level genome of the wood stork (Mycteria americana) provides insight into avian chromosome evolution.</title>
        <authorList>
            <person name="Flamio R. Jr."/>
            <person name="Ramstad K.M."/>
        </authorList>
    </citation>
    <scope>NUCLEOTIDE SEQUENCE [LARGE SCALE GENOMIC DNA]</scope>
    <source>
        <strain evidence="1">JAX WOST 10</strain>
    </source>
</reference>
<name>A0AAN7NQX7_MYCAM</name>
<evidence type="ECO:0000313" key="1">
    <source>
        <dbReference type="EMBL" id="KAK4816306.1"/>
    </source>
</evidence>
<keyword evidence="2" id="KW-1185">Reference proteome</keyword>
<dbReference type="Proteomes" id="UP001333110">
    <property type="component" value="Unassembled WGS sequence"/>
</dbReference>
<evidence type="ECO:0000313" key="2">
    <source>
        <dbReference type="Proteomes" id="UP001333110"/>
    </source>
</evidence>
<dbReference type="EMBL" id="JAUNZN010000009">
    <property type="protein sequence ID" value="KAK4816306.1"/>
    <property type="molecule type" value="Genomic_DNA"/>
</dbReference>
<proteinExistence type="predicted"/>
<sequence>MSNQPDCLGGKTIAYVDEVRAADVSYFRFSKAFDPVSHIILVSNSGLYDLDGGLEEGMEGTLTKFADDTKLGGVPVGMLEGIAASQGNLDSWEEWMDKDLMKFGKDKLELGKGQLCALELEKASSTLGCMNKSVAQRVKEVIIFCLALVKPLPDTVSGLGIPTTGKTSVNWSEFSIGSPRQIGAGAQALRGEAGELGLFSLEKDGFGGT</sequence>
<organism evidence="1 2">
    <name type="scientific">Mycteria americana</name>
    <name type="common">Wood stork</name>
    <dbReference type="NCBI Taxonomy" id="33587"/>
    <lineage>
        <taxon>Eukaryota</taxon>
        <taxon>Metazoa</taxon>
        <taxon>Chordata</taxon>
        <taxon>Craniata</taxon>
        <taxon>Vertebrata</taxon>
        <taxon>Euteleostomi</taxon>
        <taxon>Archelosauria</taxon>
        <taxon>Archosauria</taxon>
        <taxon>Dinosauria</taxon>
        <taxon>Saurischia</taxon>
        <taxon>Theropoda</taxon>
        <taxon>Coelurosauria</taxon>
        <taxon>Aves</taxon>
        <taxon>Neognathae</taxon>
        <taxon>Neoaves</taxon>
        <taxon>Aequornithes</taxon>
        <taxon>Ciconiiformes</taxon>
        <taxon>Ciconiidae</taxon>
        <taxon>Mycteria</taxon>
    </lineage>
</organism>
<gene>
    <name evidence="1" type="ORF">QYF61_014604</name>
</gene>